<feature type="chain" id="PRO_5015144701" evidence="1">
    <location>
        <begin position="25"/>
        <end position="112"/>
    </location>
</feature>
<accession>A0A2P5E5S9</accession>
<protein>
    <submittedName>
        <fullName evidence="2">Uncharacterized protein</fullName>
    </submittedName>
</protein>
<comment type="caution">
    <text evidence="2">The sequence shown here is derived from an EMBL/GenBank/DDBJ whole genome shotgun (WGS) entry which is preliminary data.</text>
</comment>
<dbReference type="Proteomes" id="UP000237000">
    <property type="component" value="Unassembled WGS sequence"/>
</dbReference>
<dbReference type="InParanoid" id="A0A2P5E5S9"/>
<reference evidence="3" key="1">
    <citation type="submission" date="2016-06" db="EMBL/GenBank/DDBJ databases">
        <title>Parallel loss of symbiosis genes in relatives of nitrogen-fixing non-legume Parasponia.</title>
        <authorList>
            <person name="Van Velzen R."/>
            <person name="Holmer R."/>
            <person name="Bu F."/>
            <person name="Rutten L."/>
            <person name="Van Zeijl A."/>
            <person name="Liu W."/>
            <person name="Santuari L."/>
            <person name="Cao Q."/>
            <person name="Sharma T."/>
            <person name="Shen D."/>
            <person name="Roswanjaya Y."/>
            <person name="Wardhani T."/>
            <person name="Kalhor M.S."/>
            <person name="Jansen J."/>
            <person name="Van den Hoogen J."/>
            <person name="Gungor B."/>
            <person name="Hartog M."/>
            <person name="Hontelez J."/>
            <person name="Verver J."/>
            <person name="Yang W.-C."/>
            <person name="Schijlen E."/>
            <person name="Repin R."/>
            <person name="Schilthuizen M."/>
            <person name="Schranz E."/>
            <person name="Heidstra R."/>
            <person name="Miyata K."/>
            <person name="Fedorova E."/>
            <person name="Kohlen W."/>
            <person name="Bisseling T."/>
            <person name="Smit S."/>
            <person name="Geurts R."/>
        </authorList>
    </citation>
    <scope>NUCLEOTIDE SEQUENCE [LARGE SCALE GENOMIC DNA]</scope>
    <source>
        <strain evidence="3">cv. RG33-2</strain>
    </source>
</reference>
<evidence type="ECO:0000256" key="1">
    <source>
        <dbReference type="SAM" id="SignalP"/>
    </source>
</evidence>
<gene>
    <name evidence="2" type="ORF">TorRG33x02_232960</name>
</gene>
<name>A0A2P5E5S9_TREOI</name>
<organism evidence="2 3">
    <name type="scientific">Trema orientale</name>
    <name type="common">Charcoal tree</name>
    <name type="synonym">Celtis orientalis</name>
    <dbReference type="NCBI Taxonomy" id="63057"/>
    <lineage>
        <taxon>Eukaryota</taxon>
        <taxon>Viridiplantae</taxon>
        <taxon>Streptophyta</taxon>
        <taxon>Embryophyta</taxon>
        <taxon>Tracheophyta</taxon>
        <taxon>Spermatophyta</taxon>
        <taxon>Magnoliopsida</taxon>
        <taxon>eudicotyledons</taxon>
        <taxon>Gunneridae</taxon>
        <taxon>Pentapetalae</taxon>
        <taxon>rosids</taxon>
        <taxon>fabids</taxon>
        <taxon>Rosales</taxon>
        <taxon>Cannabaceae</taxon>
        <taxon>Trema</taxon>
    </lineage>
</organism>
<sequence length="112" mass="12353">MGRSSLYTICRLGWVMILWPAGRSGPPEFIGWAGPRLGQLRTGQNRPAHGELAYDGLLWASPWARPSWPVGWTILACGLAYPGLRAGLAQPTYRIAHELGWATLFLRWAGPV</sequence>
<keyword evidence="1" id="KW-0732">Signal</keyword>
<evidence type="ECO:0000313" key="2">
    <source>
        <dbReference type="EMBL" id="PON80888.1"/>
    </source>
</evidence>
<dbReference type="AlphaFoldDB" id="A0A2P5E5S9"/>
<keyword evidence="3" id="KW-1185">Reference proteome</keyword>
<dbReference type="EMBL" id="JXTC01000229">
    <property type="protein sequence ID" value="PON80888.1"/>
    <property type="molecule type" value="Genomic_DNA"/>
</dbReference>
<proteinExistence type="predicted"/>
<feature type="signal peptide" evidence="1">
    <location>
        <begin position="1"/>
        <end position="24"/>
    </location>
</feature>
<evidence type="ECO:0000313" key="3">
    <source>
        <dbReference type="Proteomes" id="UP000237000"/>
    </source>
</evidence>